<name>A0A5J9VE42_9POAL</name>
<dbReference type="AlphaFoldDB" id="A0A5J9VE42"/>
<dbReference type="EMBL" id="RWGY01000009">
    <property type="protein sequence ID" value="TVU34409.1"/>
    <property type="molecule type" value="Genomic_DNA"/>
</dbReference>
<protein>
    <recommendedName>
        <fullName evidence="4">AP2/ERF domain-containing protein</fullName>
    </recommendedName>
</protein>
<dbReference type="Gene3D" id="3.30.730.10">
    <property type="entry name" value="AP2/ERF domain"/>
    <property type="match status" value="1"/>
</dbReference>
<evidence type="ECO:0000313" key="2">
    <source>
        <dbReference type="EMBL" id="TVU34409.1"/>
    </source>
</evidence>
<organism evidence="2 3">
    <name type="scientific">Eragrostis curvula</name>
    <name type="common">weeping love grass</name>
    <dbReference type="NCBI Taxonomy" id="38414"/>
    <lineage>
        <taxon>Eukaryota</taxon>
        <taxon>Viridiplantae</taxon>
        <taxon>Streptophyta</taxon>
        <taxon>Embryophyta</taxon>
        <taxon>Tracheophyta</taxon>
        <taxon>Spermatophyta</taxon>
        <taxon>Magnoliopsida</taxon>
        <taxon>Liliopsida</taxon>
        <taxon>Poales</taxon>
        <taxon>Poaceae</taxon>
        <taxon>PACMAD clade</taxon>
        <taxon>Chloridoideae</taxon>
        <taxon>Eragrostideae</taxon>
        <taxon>Eragrostidinae</taxon>
        <taxon>Eragrostis</taxon>
    </lineage>
</organism>
<sequence length="176" mass="19042">LGTYDTHEEAACAYDAAYRTLRPRAKMKFPEPAGEEETRLAAMLAHFAGVKRKREEKLNKEARRKMDIDILYCGYGGCGCIPPRRAAASYTRPSSWLRHVRLPACAGSQTARVPVGVSFIRLFGVDVVLAPAPLDVGFPQPIAPPFAPPAPAPTLPHFAIGETPQGSGNGPRSWCA</sequence>
<gene>
    <name evidence="2" type="ORF">EJB05_16241</name>
</gene>
<comment type="caution">
    <text evidence="2">The sequence shown here is derived from an EMBL/GenBank/DDBJ whole genome shotgun (WGS) entry which is preliminary data.</text>
</comment>
<evidence type="ECO:0008006" key="4">
    <source>
        <dbReference type="Google" id="ProtNLM"/>
    </source>
</evidence>
<feature type="non-terminal residue" evidence="2">
    <location>
        <position position="1"/>
    </location>
</feature>
<evidence type="ECO:0000313" key="3">
    <source>
        <dbReference type="Proteomes" id="UP000324897"/>
    </source>
</evidence>
<dbReference type="Proteomes" id="UP000324897">
    <property type="component" value="Unassembled WGS sequence"/>
</dbReference>
<proteinExistence type="predicted"/>
<reference evidence="2 3" key="1">
    <citation type="journal article" date="2019" name="Sci. Rep.">
        <title>A high-quality genome of Eragrostis curvula grass provides insights into Poaceae evolution and supports new strategies to enhance forage quality.</title>
        <authorList>
            <person name="Carballo J."/>
            <person name="Santos B.A.C.M."/>
            <person name="Zappacosta D."/>
            <person name="Garbus I."/>
            <person name="Selva J.P."/>
            <person name="Gallo C.A."/>
            <person name="Diaz A."/>
            <person name="Albertini E."/>
            <person name="Caccamo M."/>
            <person name="Echenique V."/>
        </authorList>
    </citation>
    <scope>NUCLEOTIDE SEQUENCE [LARGE SCALE GENOMIC DNA]</scope>
    <source>
        <strain evidence="3">cv. Victoria</strain>
        <tissue evidence="2">Leaf</tissue>
    </source>
</reference>
<accession>A0A5J9VE42</accession>
<dbReference type="GO" id="GO:0003700">
    <property type="term" value="F:DNA-binding transcription factor activity"/>
    <property type="evidence" value="ECO:0007669"/>
    <property type="project" value="InterPro"/>
</dbReference>
<keyword evidence="3" id="KW-1185">Reference proteome</keyword>
<dbReference type="InterPro" id="IPR036955">
    <property type="entry name" value="AP2/ERF_dom_sf"/>
</dbReference>
<feature type="region of interest" description="Disordered" evidence="1">
    <location>
        <begin position="154"/>
        <end position="176"/>
    </location>
</feature>
<evidence type="ECO:0000256" key="1">
    <source>
        <dbReference type="SAM" id="MobiDB-lite"/>
    </source>
</evidence>